<dbReference type="SUPFAM" id="SSF52540">
    <property type="entry name" value="P-loop containing nucleoside triphosphate hydrolases"/>
    <property type="match status" value="2"/>
</dbReference>
<gene>
    <name evidence="11" type="ORF">PPERSA_05215</name>
</gene>
<keyword evidence="4" id="KW-0677">Repeat</keyword>
<accession>A0A0V0R9H8</accession>
<feature type="domain" description="GTPase Der C-terminal KH-domain-like" evidence="10">
    <location>
        <begin position="580"/>
        <end position="660"/>
    </location>
</feature>
<dbReference type="GO" id="GO:0042254">
    <property type="term" value="P:ribosome biogenesis"/>
    <property type="evidence" value="ECO:0007669"/>
    <property type="project" value="UniProtKB-KW"/>
</dbReference>
<comment type="caution">
    <text evidence="11">The sequence shown here is derived from an EMBL/GenBank/DDBJ whole genome shotgun (WGS) entry which is preliminary data.</text>
</comment>
<dbReference type="Gene3D" id="3.30.300.20">
    <property type="match status" value="1"/>
</dbReference>
<sequence>MFKKLFNLQKISQNNQKIATISKKQNYISINLKQDTEKQGQLQYQCANYFCLRKNISNIKYEEQFNQNKSYSQQKSKGQNLVTRKDDIFTVSLIGRPNVGKSSLFNKLSMGDYAITDATPGLTRDRKETITNILGFPIRIIDTAGMEREEIQQNDKHKNRNKFKRKQELIIGDKELRDKMYNQTHQALIYSDLAIMIVDAKEGLTSQDYNIAQFLKKSIVQQKKKQKKLQKIAEQKLAIEGQNQHNNNQDVDIQENNQYNEENNTQNQEIELFKNNKGFYNNEVMLVANKCDIQEVQDQIINEAYQLGFGQPIFISCEQGDGLMDLLQLIKEKVPQSYEAAYEEKKLRRLEKHLKMRKSMKQEIEQLINDGKIPDEFDIKEWEFEFDQNNLDVEENSDLDSDSEINIQENLKLGINDDEFYYNSQYQRKPIQLTVVGRQNAGKSTLANALLKDDRVIVDDLEGTTRDSIKMQWVYQGRKIDLVDTAGVDKKMKTRSEQSDLAVAQYIAEEGRALIVLVNKWDLVPAEYKKKAIRYMEKQLESKLSQVTGAPFICVSAKTGYNLEQVMQSVLLVHQKWDTRITTGILNDWLNRFKKTQNAPVTEGQILKIRFISQIRSRPPTFSIFVNDEDLFKTNYLKYFRKSLVQEFKLEGVPIRFLIRDSRYRKKMQKIKQKADPFDTINEAYKNKKDKIKQKKQDNFIKNNLNSSQENQDELEII</sequence>
<proteinExistence type="inferred from homology"/>
<name>A0A0V0R9H8_PSEPJ</name>
<dbReference type="AlphaFoldDB" id="A0A0V0R9H8"/>
<dbReference type="PANTHER" id="PTHR43834:SF6">
    <property type="entry name" value="GTPASE DER"/>
    <property type="match status" value="1"/>
</dbReference>
<dbReference type="GO" id="GO:0005525">
    <property type="term" value="F:GTP binding"/>
    <property type="evidence" value="ECO:0007669"/>
    <property type="project" value="UniProtKB-KW"/>
</dbReference>
<dbReference type="InterPro" id="IPR027417">
    <property type="entry name" value="P-loop_NTPase"/>
</dbReference>
<dbReference type="InterPro" id="IPR016484">
    <property type="entry name" value="GTPase_Der"/>
</dbReference>
<evidence type="ECO:0000256" key="4">
    <source>
        <dbReference type="ARBA" id="ARBA00022737"/>
    </source>
</evidence>
<dbReference type="Pfam" id="PF01926">
    <property type="entry name" value="MMR_HSR1"/>
    <property type="match status" value="2"/>
</dbReference>
<keyword evidence="12" id="KW-1185">Reference proteome</keyword>
<dbReference type="InterPro" id="IPR005225">
    <property type="entry name" value="Small_GTP-bd"/>
</dbReference>
<dbReference type="InterPro" id="IPR006073">
    <property type="entry name" value="GTP-bd"/>
</dbReference>
<dbReference type="HAMAP" id="MF_00195">
    <property type="entry name" value="GTPase_Der"/>
    <property type="match status" value="1"/>
</dbReference>
<keyword evidence="5" id="KW-0547">Nucleotide-binding</keyword>
<dbReference type="FunCoup" id="A0A0V0R9H8">
    <property type="interactions" value="10"/>
</dbReference>
<evidence type="ECO:0000259" key="9">
    <source>
        <dbReference type="Pfam" id="PF01926"/>
    </source>
</evidence>
<dbReference type="Proteomes" id="UP000054937">
    <property type="component" value="Unassembled WGS sequence"/>
</dbReference>
<reference evidence="11 12" key="1">
    <citation type="journal article" date="2015" name="Sci. Rep.">
        <title>Genome of the facultative scuticociliatosis pathogen Pseudocohnilembus persalinus provides insight into its virulence through horizontal gene transfer.</title>
        <authorList>
            <person name="Xiong J."/>
            <person name="Wang G."/>
            <person name="Cheng J."/>
            <person name="Tian M."/>
            <person name="Pan X."/>
            <person name="Warren A."/>
            <person name="Jiang C."/>
            <person name="Yuan D."/>
            <person name="Miao W."/>
        </authorList>
    </citation>
    <scope>NUCLEOTIDE SEQUENCE [LARGE SCALE GENOMIC DNA]</scope>
    <source>
        <strain evidence="11">36N120E</strain>
    </source>
</reference>
<comment type="similarity">
    <text evidence="1">Belongs to the TRAFAC class TrmE-Era-EngA-EngB-Septin-like GTPase superfamily. EngA (Der) GTPase family.</text>
</comment>
<dbReference type="InParanoid" id="A0A0V0R9H8"/>
<keyword evidence="3" id="KW-0690">Ribosome biogenesis</keyword>
<dbReference type="OMA" id="KCESYKD"/>
<feature type="domain" description="G" evidence="9">
    <location>
        <begin position="91"/>
        <end position="221"/>
    </location>
</feature>
<dbReference type="OrthoDB" id="8954335at2759"/>
<evidence type="ECO:0000256" key="6">
    <source>
        <dbReference type="ARBA" id="ARBA00023134"/>
    </source>
</evidence>
<organism evidence="11 12">
    <name type="scientific">Pseudocohnilembus persalinus</name>
    <name type="common">Ciliate</name>
    <dbReference type="NCBI Taxonomy" id="266149"/>
    <lineage>
        <taxon>Eukaryota</taxon>
        <taxon>Sar</taxon>
        <taxon>Alveolata</taxon>
        <taxon>Ciliophora</taxon>
        <taxon>Intramacronucleata</taxon>
        <taxon>Oligohymenophorea</taxon>
        <taxon>Scuticociliatia</taxon>
        <taxon>Philasterida</taxon>
        <taxon>Pseudocohnilembidae</taxon>
        <taxon>Pseudocohnilembus</taxon>
    </lineage>
</organism>
<evidence type="ECO:0000256" key="3">
    <source>
        <dbReference type="ARBA" id="ARBA00022517"/>
    </source>
</evidence>
<feature type="domain" description="G" evidence="9">
    <location>
        <begin position="434"/>
        <end position="554"/>
    </location>
</feature>
<evidence type="ECO:0000256" key="2">
    <source>
        <dbReference type="ARBA" id="ARBA00020953"/>
    </source>
</evidence>
<evidence type="ECO:0000256" key="5">
    <source>
        <dbReference type="ARBA" id="ARBA00022741"/>
    </source>
</evidence>
<evidence type="ECO:0000313" key="11">
    <source>
        <dbReference type="EMBL" id="KRX11106.1"/>
    </source>
</evidence>
<protein>
    <recommendedName>
        <fullName evidence="2">GTPase Der</fullName>
    </recommendedName>
    <alternativeName>
        <fullName evidence="7">GTP-binding protein EngA</fullName>
    </alternativeName>
</protein>
<dbReference type="InterPro" id="IPR032859">
    <property type="entry name" value="KH_dom-like"/>
</dbReference>
<evidence type="ECO:0000256" key="1">
    <source>
        <dbReference type="ARBA" id="ARBA00008279"/>
    </source>
</evidence>
<dbReference type="GO" id="GO:0016787">
    <property type="term" value="F:hydrolase activity"/>
    <property type="evidence" value="ECO:0007669"/>
    <property type="project" value="UniProtKB-KW"/>
</dbReference>
<evidence type="ECO:0000259" key="10">
    <source>
        <dbReference type="Pfam" id="PF14714"/>
    </source>
</evidence>
<dbReference type="InterPro" id="IPR015946">
    <property type="entry name" value="KH_dom-like_a/b"/>
</dbReference>
<feature type="region of interest" description="Disordered" evidence="8">
    <location>
        <begin position="692"/>
        <end position="718"/>
    </location>
</feature>
<evidence type="ECO:0000256" key="8">
    <source>
        <dbReference type="SAM" id="MobiDB-lite"/>
    </source>
</evidence>
<evidence type="ECO:0000313" key="12">
    <source>
        <dbReference type="Proteomes" id="UP000054937"/>
    </source>
</evidence>
<dbReference type="Gene3D" id="3.40.50.300">
    <property type="entry name" value="P-loop containing nucleotide triphosphate hydrolases"/>
    <property type="match status" value="4"/>
</dbReference>
<keyword evidence="6" id="KW-0342">GTP-binding</keyword>
<dbReference type="NCBIfam" id="TIGR00231">
    <property type="entry name" value="small_GTP"/>
    <property type="match status" value="1"/>
</dbReference>
<keyword evidence="11" id="KW-0378">Hydrolase</keyword>
<dbReference type="Pfam" id="PF14714">
    <property type="entry name" value="KH_dom-like"/>
    <property type="match status" value="1"/>
</dbReference>
<dbReference type="EMBL" id="LDAU01000007">
    <property type="protein sequence ID" value="KRX11106.1"/>
    <property type="molecule type" value="Genomic_DNA"/>
</dbReference>
<evidence type="ECO:0000256" key="7">
    <source>
        <dbReference type="ARBA" id="ARBA00032345"/>
    </source>
</evidence>
<dbReference type="PANTHER" id="PTHR43834">
    <property type="entry name" value="GTPASE DER"/>
    <property type="match status" value="1"/>
</dbReference>